<accession>A0A6J6WI35</accession>
<dbReference type="EMBL" id="CAEZZU010000137">
    <property type="protein sequence ID" value="CAB4782618.1"/>
    <property type="molecule type" value="Genomic_DNA"/>
</dbReference>
<evidence type="ECO:0000313" key="5">
    <source>
        <dbReference type="EMBL" id="CAB4782618.1"/>
    </source>
</evidence>
<dbReference type="GO" id="GO:0008483">
    <property type="term" value="F:transaminase activity"/>
    <property type="evidence" value="ECO:0007669"/>
    <property type="project" value="UniProtKB-KW"/>
</dbReference>
<dbReference type="PANTHER" id="PTHR42832:SF1">
    <property type="entry name" value="GLUTAMATE-PYRUVATE AMINOTRANSFERASE ALAC"/>
    <property type="match status" value="1"/>
</dbReference>
<reference evidence="5" key="1">
    <citation type="submission" date="2020-05" db="EMBL/GenBank/DDBJ databases">
        <authorList>
            <person name="Chiriac C."/>
            <person name="Salcher M."/>
            <person name="Ghai R."/>
            <person name="Kavagutti S V."/>
        </authorList>
    </citation>
    <scope>NUCLEOTIDE SEQUENCE</scope>
</reference>
<dbReference type="SUPFAM" id="SSF53383">
    <property type="entry name" value="PLP-dependent transferases"/>
    <property type="match status" value="1"/>
</dbReference>
<feature type="domain" description="Aminotransferase class I/classII large" evidence="4">
    <location>
        <begin position="10"/>
        <end position="100"/>
    </location>
</feature>
<evidence type="ECO:0000259" key="4">
    <source>
        <dbReference type="Pfam" id="PF00155"/>
    </source>
</evidence>
<name>A0A6J6WI35_9ZZZZ</name>
<evidence type="ECO:0000256" key="3">
    <source>
        <dbReference type="ARBA" id="ARBA00022679"/>
    </source>
</evidence>
<dbReference type="InterPro" id="IPR015422">
    <property type="entry name" value="PyrdxlP-dep_Trfase_small"/>
</dbReference>
<evidence type="ECO:0000256" key="2">
    <source>
        <dbReference type="ARBA" id="ARBA00022576"/>
    </source>
</evidence>
<dbReference type="GO" id="GO:0030170">
    <property type="term" value="F:pyridoxal phosphate binding"/>
    <property type="evidence" value="ECO:0007669"/>
    <property type="project" value="InterPro"/>
</dbReference>
<dbReference type="PANTHER" id="PTHR42832">
    <property type="entry name" value="AMINO ACID AMINOTRANSFERASE"/>
    <property type="match status" value="1"/>
</dbReference>
<organism evidence="5">
    <name type="scientific">freshwater metagenome</name>
    <dbReference type="NCBI Taxonomy" id="449393"/>
    <lineage>
        <taxon>unclassified sequences</taxon>
        <taxon>metagenomes</taxon>
        <taxon>ecological metagenomes</taxon>
    </lineage>
</organism>
<dbReference type="Pfam" id="PF00155">
    <property type="entry name" value="Aminotran_1_2"/>
    <property type="match status" value="1"/>
</dbReference>
<evidence type="ECO:0000256" key="1">
    <source>
        <dbReference type="ARBA" id="ARBA00001933"/>
    </source>
</evidence>
<keyword evidence="3" id="KW-0808">Transferase</keyword>
<sequence length="110" mass="12207">MNEAPDYPKEVAEVYRGRRDALVDGLARIGWQIPKPEGTMFVWAPIPEAYAEMKSLEFAKLLVREAQVAVSPGVGFGPGGEGFVRFALVENEQRIHQAIRGIRRALTKLA</sequence>
<comment type="cofactor">
    <cofactor evidence="1">
        <name>pyridoxal 5'-phosphate</name>
        <dbReference type="ChEBI" id="CHEBI:597326"/>
    </cofactor>
</comment>
<protein>
    <submittedName>
        <fullName evidence="5">Unannotated protein</fullName>
    </submittedName>
</protein>
<proteinExistence type="predicted"/>
<dbReference type="InterPro" id="IPR004839">
    <property type="entry name" value="Aminotransferase_I/II_large"/>
</dbReference>
<gene>
    <name evidence="5" type="ORF">UFOPK2925_00957</name>
</gene>
<dbReference type="AlphaFoldDB" id="A0A6J6WI35"/>
<dbReference type="Gene3D" id="3.90.1150.10">
    <property type="entry name" value="Aspartate Aminotransferase, domain 1"/>
    <property type="match status" value="1"/>
</dbReference>
<keyword evidence="2" id="KW-0032">Aminotransferase</keyword>
<dbReference type="InterPro" id="IPR015424">
    <property type="entry name" value="PyrdxlP-dep_Trfase"/>
</dbReference>
<dbReference type="InterPro" id="IPR050881">
    <property type="entry name" value="LL-DAP_aminotransferase"/>
</dbReference>